<evidence type="ECO:0000256" key="3">
    <source>
        <dbReference type="ARBA" id="ARBA00010869"/>
    </source>
</evidence>
<keyword evidence="5" id="KW-0663">Pyridoxal phosphate</keyword>
<evidence type="ECO:0000256" key="5">
    <source>
        <dbReference type="ARBA" id="ARBA00022898"/>
    </source>
</evidence>
<comment type="function">
    <text evidence="7">Catalyzes the anaerobic formation of alpha-ketobutyrate and ammonia from threonine in a two-step reaction. The first step involved a dehydration of threonine and a production of enamine intermediates (aminocrotonate), which tautomerizes to its imine form (iminobutyrate). Both intermediates are unstable and short-lived. The second step is the nonenzymatic hydrolysis of the enamine/imine intermediates to form 2-ketobutyrate and free ammonia. In the low water environment of the cell, the second step is accelerated by RidA.</text>
</comment>
<evidence type="ECO:0000256" key="6">
    <source>
        <dbReference type="ARBA" id="ARBA00023239"/>
    </source>
</evidence>
<accession>A0A8J3YMP0</accession>
<dbReference type="GO" id="GO:0006567">
    <property type="term" value="P:L-threonine catabolic process"/>
    <property type="evidence" value="ECO:0007669"/>
    <property type="project" value="TreeGrafter"/>
</dbReference>
<proteinExistence type="inferred from homology"/>
<evidence type="ECO:0000256" key="8">
    <source>
        <dbReference type="ARBA" id="ARBA00031427"/>
    </source>
</evidence>
<reference evidence="10" key="1">
    <citation type="submission" date="2021-01" db="EMBL/GenBank/DDBJ databases">
        <title>Whole genome shotgun sequence of Virgisporangium aliadipatigenens NBRC 105644.</title>
        <authorList>
            <person name="Komaki H."/>
            <person name="Tamura T."/>
        </authorList>
    </citation>
    <scope>NUCLEOTIDE SEQUENCE</scope>
    <source>
        <strain evidence="10">NBRC 105644</strain>
    </source>
</reference>
<dbReference type="InterPro" id="IPR001926">
    <property type="entry name" value="TrpB-like_PALP"/>
</dbReference>
<evidence type="ECO:0000256" key="1">
    <source>
        <dbReference type="ARBA" id="ARBA00001274"/>
    </source>
</evidence>
<dbReference type="EC" id="4.3.1.19" evidence="4"/>
<feature type="domain" description="Tryptophan synthase beta chain-like PALP" evidence="9">
    <location>
        <begin position="35"/>
        <end position="308"/>
    </location>
</feature>
<evidence type="ECO:0000256" key="2">
    <source>
        <dbReference type="ARBA" id="ARBA00001933"/>
    </source>
</evidence>
<dbReference type="GO" id="GO:0009097">
    <property type="term" value="P:isoleucine biosynthetic process"/>
    <property type="evidence" value="ECO:0007669"/>
    <property type="project" value="TreeGrafter"/>
</dbReference>
<evidence type="ECO:0000256" key="4">
    <source>
        <dbReference type="ARBA" id="ARBA00012096"/>
    </source>
</evidence>
<dbReference type="PANTHER" id="PTHR48078">
    <property type="entry name" value="THREONINE DEHYDRATASE, MITOCHONDRIAL-RELATED"/>
    <property type="match status" value="1"/>
</dbReference>
<evidence type="ECO:0000313" key="10">
    <source>
        <dbReference type="EMBL" id="GIJ46680.1"/>
    </source>
</evidence>
<keyword evidence="11" id="KW-1185">Reference proteome</keyword>
<dbReference type="InterPro" id="IPR050147">
    <property type="entry name" value="Ser/Thr_Dehydratase"/>
</dbReference>
<comment type="cofactor">
    <cofactor evidence="2">
        <name>pyridoxal 5'-phosphate</name>
        <dbReference type="ChEBI" id="CHEBI:597326"/>
    </cofactor>
</comment>
<dbReference type="EMBL" id="BOPF01000012">
    <property type="protein sequence ID" value="GIJ46680.1"/>
    <property type="molecule type" value="Genomic_DNA"/>
</dbReference>
<name>A0A8J3YMP0_9ACTN</name>
<comment type="similarity">
    <text evidence="3">Belongs to the serine/threonine dehydratase family.</text>
</comment>
<evidence type="ECO:0000313" key="11">
    <source>
        <dbReference type="Proteomes" id="UP000619260"/>
    </source>
</evidence>
<dbReference type="InterPro" id="IPR036052">
    <property type="entry name" value="TrpB-like_PALP_sf"/>
</dbReference>
<dbReference type="FunFam" id="3.40.50.1100:FF:000005">
    <property type="entry name" value="Threonine dehydratase catabolic"/>
    <property type="match status" value="1"/>
</dbReference>
<dbReference type="RefSeq" id="WP_203900205.1">
    <property type="nucleotide sequence ID" value="NZ_BOPF01000012.1"/>
</dbReference>
<keyword evidence="6" id="KW-0456">Lyase</keyword>
<dbReference type="GO" id="GO:0006565">
    <property type="term" value="P:L-serine catabolic process"/>
    <property type="evidence" value="ECO:0007669"/>
    <property type="project" value="TreeGrafter"/>
</dbReference>
<evidence type="ECO:0000259" key="9">
    <source>
        <dbReference type="Pfam" id="PF00291"/>
    </source>
</evidence>
<dbReference type="Proteomes" id="UP000619260">
    <property type="component" value="Unassembled WGS sequence"/>
</dbReference>
<gene>
    <name evidence="10" type="ORF">Val02_35660</name>
</gene>
<comment type="caution">
    <text evidence="10">The sequence shown here is derived from an EMBL/GenBank/DDBJ whole genome shotgun (WGS) entry which is preliminary data.</text>
</comment>
<dbReference type="GO" id="GO:0004794">
    <property type="term" value="F:threonine deaminase activity"/>
    <property type="evidence" value="ECO:0007669"/>
    <property type="project" value="UniProtKB-EC"/>
</dbReference>
<sequence length="322" mass="32203">MACYRCCARRTLNGMVEIPTPADLSEAYAAVRAQLAPTPLVHSRDGLSVKLECWQPTGSFKVRGAIAALSALPKRTPVVTASTGNHALAVAWAAERLGIEATVVVPQTASPAKLTALAALNGRVVRHGADFDAAESHALDLAARGATYVSPYNHTRVIAGQSTLGRELGEQVEGAFTVVVPVGGGGLASGLALWAAGRDGVRVIGVEAAASRAVSAAMAAGTTVTVPVGPTLADALAGNVEPGSVTPGILAAQGVPVLGVSEEDIRGAMRYLVRVHGLAVEGGGAVAVAAVLSGAVESTGPVVAVVTGRNVALPTLAQVLGG</sequence>
<protein>
    <recommendedName>
        <fullName evidence="4">threonine ammonia-lyase</fullName>
        <ecNumber evidence="4">4.3.1.19</ecNumber>
    </recommendedName>
    <alternativeName>
        <fullName evidence="8">Threonine deaminase</fullName>
    </alternativeName>
</protein>
<dbReference type="GO" id="GO:0003941">
    <property type="term" value="F:L-serine ammonia-lyase activity"/>
    <property type="evidence" value="ECO:0007669"/>
    <property type="project" value="TreeGrafter"/>
</dbReference>
<evidence type="ECO:0000256" key="7">
    <source>
        <dbReference type="ARBA" id="ARBA00025527"/>
    </source>
</evidence>
<comment type="catalytic activity">
    <reaction evidence="1">
        <text>L-threonine = 2-oxobutanoate + NH4(+)</text>
        <dbReference type="Rhea" id="RHEA:22108"/>
        <dbReference type="ChEBI" id="CHEBI:16763"/>
        <dbReference type="ChEBI" id="CHEBI:28938"/>
        <dbReference type="ChEBI" id="CHEBI:57926"/>
        <dbReference type="EC" id="4.3.1.19"/>
    </reaction>
</comment>
<dbReference type="Gene3D" id="3.40.50.1100">
    <property type="match status" value="2"/>
</dbReference>
<dbReference type="Pfam" id="PF00291">
    <property type="entry name" value="PALP"/>
    <property type="match status" value="1"/>
</dbReference>
<dbReference type="SUPFAM" id="SSF53686">
    <property type="entry name" value="Tryptophan synthase beta subunit-like PLP-dependent enzymes"/>
    <property type="match status" value="1"/>
</dbReference>
<dbReference type="AlphaFoldDB" id="A0A8J3YMP0"/>
<dbReference type="PANTHER" id="PTHR48078:SF6">
    <property type="entry name" value="L-THREONINE DEHYDRATASE CATABOLIC TDCB"/>
    <property type="match status" value="1"/>
</dbReference>
<organism evidence="10 11">
    <name type="scientific">Virgisporangium aliadipatigenens</name>
    <dbReference type="NCBI Taxonomy" id="741659"/>
    <lineage>
        <taxon>Bacteria</taxon>
        <taxon>Bacillati</taxon>
        <taxon>Actinomycetota</taxon>
        <taxon>Actinomycetes</taxon>
        <taxon>Micromonosporales</taxon>
        <taxon>Micromonosporaceae</taxon>
        <taxon>Virgisporangium</taxon>
    </lineage>
</organism>